<evidence type="ECO:0000313" key="2">
    <source>
        <dbReference type="EMBL" id="TKD50925.1"/>
    </source>
</evidence>
<dbReference type="Proteomes" id="UP000309138">
    <property type="component" value="Unassembled WGS sequence"/>
</dbReference>
<dbReference type="NCBIfam" id="TIGR03019">
    <property type="entry name" value="pepcterm_femAB"/>
    <property type="match status" value="1"/>
</dbReference>
<protein>
    <submittedName>
        <fullName evidence="2">FemAB family PEP-CTERM system-associated protein</fullName>
    </submittedName>
</protein>
<accession>A0A4U1L454</accession>
<evidence type="ECO:0000313" key="3">
    <source>
        <dbReference type="Proteomes" id="UP000309138"/>
    </source>
</evidence>
<dbReference type="SUPFAM" id="SSF55729">
    <property type="entry name" value="Acyl-CoA N-acyltransferases (Nat)"/>
    <property type="match status" value="1"/>
</dbReference>
<dbReference type="Pfam" id="PF13480">
    <property type="entry name" value="Acetyltransf_6"/>
    <property type="match status" value="1"/>
</dbReference>
<reference evidence="2 3" key="1">
    <citation type="submission" date="2019-04" db="EMBL/GenBank/DDBJ databases">
        <authorList>
            <person name="Yang Y."/>
            <person name="Wei D."/>
        </authorList>
    </citation>
    <scope>NUCLEOTIDE SEQUENCE [LARGE SCALE GENOMIC DNA]</scope>
    <source>
        <strain evidence="2 3">L-1-4w-11</strain>
    </source>
</reference>
<dbReference type="InterPro" id="IPR038740">
    <property type="entry name" value="BioF2-like_GNAT_dom"/>
</dbReference>
<proteinExistence type="predicted"/>
<dbReference type="OrthoDB" id="9773932at2"/>
<dbReference type="RefSeq" id="WP_136942872.1">
    <property type="nucleotide sequence ID" value="NZ_SWKR01000002.1"/>
</dbReference>
<name>A0A4U1L454_9SPHN</name>
<dbReference type="Gene3D" id="3.40.630.30">
    <property type="match status" value="1"/>
</dbReference>
<keyword evidence="3" id="KW-1185">Reference proteome</keyword>
<comment type="caution">
    <text evidence="2">The sequence shown here is derived from an EMBL/GenBank/DDBJ whole genome shotgun (WGS) entry which is preliminary data.</text>
</comment>
<dbReference type="InterPro" id="IPR050644">
    <property type="entry name" value="PG_Glycine_Bridge_Synth"/>
</dbReference>
<dbReference type="InterPro" id="IPR016181">
    <property type="entry name" value="Acyl_CoA_acyltransferase"/>
</dbReference>
<dbReference type="InterPro" id="IPR017469">
    <property type="entry name" value="PEP-CTERM_FemAB-rel"/>
</dbReference>
<gene>
    <name evidence="2" type="ORF">FBR43_09235</name>
</gene>
<feature type="domain" description="BioF2-like acetyltransferase" evidence="1">
    <location>
        <begin position="186"/>
        <end position="294"/>
    </location>
</feature>
<organism evidence="2 3">
    <name type="scientific">Sphingomonas baiyangensis</name>
    <dbReference type="NCBI Taxonomy" id="2572576"/>
    <lineage>
        <taxon>Bacteria</taxon>
        <taxon>Pseudomonadati</taxon>
        <taxon>Pseudomonadota</taxon>
        <taxon>Alphaproteobacteria</taxon>
        <taxon>Sphingomonadales</taxon>
        <taxon>Sphingomonadaceae</taxon>
        <taxon>Sphingomonas</taxon>
    </lineage>
</organism>
<dbReference type="PANTHER" id="PTHR36174">
    <property type="entry name" value="LIPID II:GLYCINE GLYCYLTRANSFERASE"/>
    <property type="match status" value="1"/>
</dbReference>
<dbReference type="EMBL" id="SWKR01000002">
    <property type="protein sequence ID" value="TKD50925.1"/>
    <property type="molecule type" value="Genomic_DNA"/>
</dbReference>
<dbReference type="AlphaFoldDB" id="A0A4U1L454"/>
<evidence type="ECO:0000259" key="1">
    <source>
        <dbReference type="Pfam" id="PF13480"/>
    </source>
</evidence>
<sequence length="352" mass="37731">MNAPARLDLAIRAAGLAEPGEAARIEAFVAGHPDGTPFHTPRWLNAVARGCGQPAHMLLAERCGALVGLVPLTAMHSPLFGRALVSSGFGVDGGVLADDSATAQTLATSAWALAERLSCPTLELRGGAEPRAGFDTDTDTYLGFVRDLAADDDAELLAIPRKQRAEVRRALGFDLNASIDVDPSDHYAVYAESVRNLGTPVFPAKLFRAVLAAFGDDADILTVRHKGRAVASVLSLYWRGTVMPYWGGGTAEARGLRANDAMYFALMRHARTRGCTRFDFGRSKAGTGAAAFKKNWGFEPSPRAYHTRVAQSEAKRSVNPLDPRYAARVALWQKLPLPIANRLGPWIAKGLG</sequence>
<dbReference type="PANTHER" id="PTHR36174:SF1">
    <property type="entry name" value="LIPID II:GLYCINE GLYCYLTRANSFERASE"/>
    <property type="match status" value="1"/>
</dbReference>